<dbReference type="Proteomes" id="UP000237347">
    <property type="component" value="Unassembled WGS sequence"/>
</dbReference>
<evidence type="ECO:0000256" key="2">
    <source>
        <dbReference type="ARBA" id="ARBA00008440"/>
    </source>
</evidence>
<keyword evidence="5" id="KW-1185">Reference proteome</keyword>
<dbReference type="PANTHER" id="PTHR30540">
    <property type="entry name" value="OSMOTIC STRESS POTASSIUM TRANSPORTER"/>
    <property type="match status" value="1"/>
</dbReference>
<gene>
    <name evidence="4" type="primary">POT5_0</name>
    <name evidence="4" type="ORF">CFP56_008542</name>
</gene>
<accession>A0AAW0L4C8</accession>
<dbReference type="InterPro" id="IPR053951">
    <property type="entry name" value="K_trans_N"/>
</dbReference>
<name>A0AAW0L4C8_QUESU</name>
<comment type="subcellular location">
    <subcellularLocation>
        <location evidence="1">Cell membrane</location>
        <topology evidence="1">Multi-pass membrane protein</topology>
    </subcellularLocation>
</comment>
<evidence type="ECO:0000256" key="1">
    <source>
        <dbReference type="ARBA" id="ARBA00004651"/>
    </source>
</evidence>
<evidence type="ECO:0000259" key="3">
    <source>
        <dbReference type="Pfam" id="PF02705"/>
    </source>
</evidence>
<evidence type="ECO:0000313" key="4">
    <source>
        <dbReference type="EMBL" id="KAK7845952.1"/>
    </source>
</evidence>
<organism evidence="4 5">
    <name type="scientific">Quercus suber</name>
    <name type="common">Cork oak</name>
    <dbReference type="NCBI Taxonomy" id="58331"/>
    <lineage>
        <taxon>Eukaryota</taxon>
        <taxon>Viridiplantae</taxon>
        <taxon>Streptophyta</taxon>
        <taxon>Embryophyta</taxon>
        <taxon>Tracheophyta</taxon>
        <taxon>Spermatophyta</taxon>
        <taxon>Magnoliopsida</taxon>
        <taxon>eudicotyledons</taxon>
        <taxon>Gunneridae</taxon>
        <taxon>Pentapetalae</taxon>
        <taxon>rosids</taxon>
        <taxon>fabids</taxon>
        <taxon>Fagales</taxon>
        <taxon>Fagaceae</taxon>
        <taxon>Quercus</taxon>
    </lineage>
</organism>
<comment type="caution">
    <text evidence="4">The sequence shown here is derived from an EMBL/GenBank/DDBJ whole genome shotgun (WGS) entry which is preliminary data.</text>
</comment>
<comment type="similarity">
    <text evidence="2">Belongs to the HAK/KUP transporter (TC 2.A.72.3) family.</text>
</comment>
<dbReference type="Pfam" id="PF02705">
    <property type="entry name" value="K_trans"/>
    <property type="match status" value="1"/>
</dbReference>
<dbReference type="InterPro" id="IPR003855">
    <property type="entry name" value="K+_transporter"/>
</dbReference>
<dbReference type="EMBL" id="PKMF04000162">
    <property type="protein sequence ID" value="KAK7845952.1"/>
    <property type="molecule type" value="Genomic_DNA"/>
</dbReference>
<feature type="domain" description="K+ potassium transporter integral membrane" evidence="3">
    <location>
        <begin position="44"/>
        <end position="90"/>
    </location>
</feature>
<evidence type="ECO:0000313" key="5">
    <source>
        <dbReference type="Proteomes" id="UP000237347"/>
    </source>
</evidence>
<dbReference type="AlphaFoldDB" id="A0AAW0L4C8"/>
<dbReference type="GO" id="GO:0015079">
    <property type="term" value="F:potassium ion transmembrane transporter activity"/>
    <property type="evidence" value="ECO:0007669"/>
    <property type="project" value="InterPro"/>
</dbReference>
<proteinExistence type="inferred from homology"/>
<sequence>MSGNEEEEDVINKVRQQEVIKELKEKKDSSQKLRDLKWPVILNLAFQSIGVAYGDIGTSPLYVYASTFTDGIKQNDDILGVLSMIYYKLT</sequence>
<dbReference type="GO" id="GO:0005886">
    <property type="term" value="C:plasma membrane"/>
    <property type="evidence" value="ECO:0007669"/>
    <property type="project" value="UniProtKB-SubCell"/>
</dbReference>
<protein>
    <submittedName>
        <fullName evidence="4">Potassium transporter 5</fullName>
    </submittedName>
</protein>
<dbReference type="PANTHER" id="PTHR30540:SF87">
    <property type="entry name" value="POTASSIUM TRANSPORTER"/>
    <property type="match status" value="1"/>
</dbReference>
<reference evidence="4 5" key="1">
    <citation type="journal article" date="2018" name="Sci. Data">
        <title>The draft genome sequence of cork oak.</title>
        <authorList>
            <person name="Ramos A.M."/>
            <person name="Usie A."/>
            <person name="Barbosa P."/>
            <person name="Barros P.M."/>
            <person name="Capote T."/>
            <person name="Chaves I."/>
            <person name="Simoes F."/>
            <person name="Abreu I."/>
            <person name="Carrasquinho I."/>
            <person name="Faro C."/>
            <person name="Guimaraes J.B."/>
            <person name="Mendonca D."/>
            <person name="Nobrega F."/>
            <person name="Rodrigues L."/>
            <person name="Saibo N.J.M."/>
            <person name="Varela M.C."/>
            <person name="Egas C."/>
            <person name="Matos J."/>
            <person name="Miguel C.M."/>
            <person name="Oliveira M.M."/>
            <person name="Ricardo C.P."/>
            <person name="Goncalves S."/>
        </authorList>
    </citation>
    <scope>NUCLEOTIDE SEQUENCE [LARGE SCALE GENOMIC DNA]</scope>
    <source>
        <strain evidence="5">cv. HL8</strain>
    </source>
</reference>